<feature type="region of interest" description="Disordered" evidence="1">
    <location>
        <begin position="15"/>
        <end position="47"/>
    </location>
</feature>
<evidence type="ECO:0000256" key="1">
    <source>
        <dbReference type="SAM" id="MobiDB-lite"/>
    </source>
</evidence>
<dbReference type="AlphaFoldDB" id="A0AA36AT39"/>
<reference evidence="2" key="1">
    <citation type="submission" date="2023-08" db="EMBL/GenBank/DDBJ databases">
        <authorList>
            <person name="Alioto T."/>
            <person name="Alioto T."/>
            <person name="Gomez Garrido J."/>
        </authorList>
    </citation>
    <scope>NUCLEOTIDE SEQUENCE</scope>
</reference>
<dbReference type="EMBL" id="OX597817">
    <property type="protein sequence ID" value="CAI9721810.1"/>
    <property type="molecule type" value="Genomic_DNA"/>
</dbReference>
<feature type="compositionally biased region" description="Polar residues" evidence="1">
    <location>
        <begin position="35"/>
        <end position="46"/>
    </location>
</feature>
<keyword evidence="3" id="KW-1185">Reference proteome</keyword>
<evidence type="ECO:0000313" key="2">
    <source>
        <dbReference type="EMBL" id="CAI9721810.1"/>
    </source>
</evidence>
<proteinExistence type="predicted"/>
<organism evidence="2 3">
    <name type="scientific">Octopus vulgaris</name>
    <name type="common">Common octopus</name>
    <dbReference type="NCBI Taxonomy" id="6645"/>
    <lineage>
        <taxon>Eukaryota</taxon>
        <taxon>Metazoa</taxon>
        <taxon>Spiralia</taxon>
        <taxon>Lophotrochozoa</taxon>
        <taxon>Mollusca</taxon>
        <taxon>Cephalopoda</taxon>
        <taxon>Coleoidea</taxon>
        <taxon>Octopodiformes</taxon>
        <taxon>Octopoda</taxon>
        <taxon>Incirrata</taxon>
        <taxon>Octopodidae</taxon>
        <taxon>Octopus</taxon>
    </lineage>
</organism>
<dbReference type="Proteomes" id="UP001162480">
    <property type="component" value="Chromosome 4"/>
</dbReference>
<sequence length="115" mass="12939">MPLEKNITKTVKMSSVEENNVNKKTMSVPEPKSDVNMQPTVEQPSEQTKKIKFAAAAGKIKYRTSNVDTKQKNVRKGGEPYKRHSPCKSLFESAVTTNKRFHTGEKPYHGEICGK</sequence>
<protein>
    <submittedName>
        <fullName evidence="2">Uncharacterized protein</fullName>
    </submittedName>
</protein>
<gene>
    <name evidence="2" type="ORF">OCTVUL_1B030141</name>
</gene>
<evidence type="ECO:0000313" key="3">
    <source>
        <dbReference type="Proteomes" id="UP001162480"/>
    </source>
</evidence>
<name>A0AA36AT39_OCTVU</name>
<accession>A0AA36AT39</accession>
<feature type="compositionally biased region" description="Polar residues" evidence="1">
    <location>
        <begin position="15"/>
        <end position="25"/>
    </location>
</feature>